<dbReference type="Proteomes" id="UP000707138">
    <property type="component" value="Unassembled WGS sequence"/>
</dbReference>
<evidence type="ECO:0000313" key="2">
    <source>
        <dbReference type="Proteomes" id="UP000707138"/>
    </source>
</evidence>
<gene>
    <name evidence="1" type="ORF">H6A01_10190</name>
</gene>
<keyword evidence="2" id="KW-1185">Reference proteome</keyword>
<proteinExistence type="predicted"/>
<name>A0ABS2GHM2_9FIRM</name>
<evidence type="ECO:0000313" key="1">
    <source>
        <dbReference type="EMBL" id="MBM6913674.1"/>
    </source>
</evidence>
<sequence>MANYAYKDNQRKEIIYSTQAIEEDRSTAFYCPNPKCNAQLYICAIDGSKTAYFRATKRKYPHVSNCPFGNSAIEFDKTQFDESNFDYDKAIGLLFAPTSTDKTSKKSGVPGIGELQNHPPRTIRQIYSMCKSFPVNAKYGNKEIGEMILDDRSEYRYPRGCFGNKIIEAVVKDRLYDNDKRCIYLSAPMDSKKYSFVLDFSDDETYKIIRGEIYNNRDKVIIVAGQWESLGKYNSFISKINRREQVAVLKKR</sequence>
<dbReference type="EMBL" id="JACJLA010000032">
    <property type="protein sequence ID" value="MBM6913674.1"/>
    <property type="molecule type" value="Genomic_DNA"/>
</dbReference>
<dbReference type="RefSeq" id="WP_205088521.1">
    <property type="nucleotide sequence ID" value="NZ_JACJLA010000032.1"/>
</dbReference>
<comment type="caution">
    <text evidence="1">The sequence shown here is derived from an EMBL/GenBank/DDBJ whole genome shotgun (WGS) entry which is preliminary data.</text>
</comment>
<reference evidence="1 2" key="1">
    <citation type="journal article" date="2021" name="Sci. Rep.">
        <title>The distribution of antibiotic resistance genes in chicken gut microbiota commensals.</title>
        <authorList>
            <person name="Juricova H."/>
            <person name="Matiasovicova J."/>
            <person name="Kubasova T."/>
            <person name="Cejkova D."/>
            <person name="Rychlik I."/>
        </authorList>
    </citation>
    <scope>NUCLEOTIDE SEQUENCE [LARGE SCALE GENOMIC DNA]</scope>
    <source>
        <strain evidence="1 2">An537</strain>
    </source>
</reference>
<organism evidence="1 2">
    <name type="scientific">Veillonella magna</name>
    <dbReference type="NCBI Taxonomy" id="464322"/>
    <lineage>
        <taxon>Bacteria</taxon>
        <taxon>Bacillati</taxon>
        <taxon>Bacillota</taxon>
        <taxon>Negativicutes</taxon>
        <taxon>Veillonellales</taxon>
        <taxon>Veillonellaceae</taxon>
        <taxon>Veillonella</taxon>
    </lineage>
</organism>
<accession>A0ABS2GHM2</accession>
<protein>
    <submittedName>
        <fullName evidence="1">Uncharacterized protein</fullName>
    </submittedName>
</protein>